<dbReference type="STRING" id="8022.A0A060ZAC5"/>
<dbReference type="PANTHER" id="PTHR46360:SF1">
    <property type="entry name" value="DISKS LARGE HOMOLOG 5"/>
    <property type="match status" value="1"/>
</dbReference>
<dbReference type="PaxDb" id="8022-A0A060ZAC5"/>
<dbReference type="AlphaFoldDB" id="A0A060ZAC5"/>
<sequence>MQPIISSRKSCDEDVSRQRGEELDRDRRRYRPKSAPALRRNMTPLHIHIPIQSFSNDEASPEPVDLVRFSPMRSHRYSMPLVPPGYSSTMTAHPGHRGLAPCPAVTAVMRNPVYTAWSHDVHTNHNCPPAPTSGNHSHSHPSPQHQGRLSLDLSHKRSGDLTSDSSPCSQTPHSTNSLPSSTRLGQ</sequence>
<reference evidence="2" key="1">
    <citation type="journal article" date="2014" name="Nat. Commun.">
        <title>The rainbow trout genome provides novel insights into evolution after whole-genome duplication in vertebrates.</title>
        <authorList>
            <person name="Berthelot C."/>
            <person name="Brunet F."/>
            <person name="Chalopin D."/>
            <person name="Juanchich A."/>
            <person name="Bernard M."/>
            <person name="Noel B."/>
            <person name="Bento P."/>
            <person name="Da Silva C."/>
            <person name="Labadie K."/>
            <person name="Alberti A."/>
            <person name="Aury J.M."/>
            <person name="Louis A."/>
            <person name="Dehais P."/>
            <person name="Bardou P."/>
            <person name="Montfort J."/>
            <person name="Klopp C."/>
            <person name="Cabau C."/>
            <person name="Gaspin C."/>
            <person name="Thorgaard G.H."/>
            <person name="Boussaha M."/>
            <person name="Quillet E."/>
            <person name="Guyomard R."/>
            <person name="Galiana D."/>
            <person name="Bobe J."/>
            <person name="Volff J.N."/>
            <person name="Genet C."/>
            <person name="Wincker P."/>
            <person name="Jaillon O."/>
            <person name="Roest Crollius H."/>
            <person name="Guiguen Y."/>
        </authorList>
    </citation>
    <scope>NUCLEOTIDE SEQUENCE [LARGE SCALE GENOMIC DNA]</scope>
</reference>
<accession>A0A060ZAC5</accession>
<feature type="region of interest" description="Disordered" evidence="1">
    <location>
        <begin position="125"/>
        <end position="186"/>
    </location>
</feature>
<feature type="compositionally biased region" description="Polar residues" evidence="1">
    <location>
        <begin position="160"/>
        <end position="186"/>
    </location>
</feature>
<protein>
    <submittedName>
        <fullName evidence="2">Uncharacterized protein</fullName>
    </submittedName>
</protein>
<evidence type="ECO:0000313" key="3">
    <source>
        <dbReference type="Proteomes" id="UP000193380"/>
    </source>
</evidence>
<evidence type="ECO:0000313" key="2">
    <source>
        <dbReference type="EMBL" id="CDR00787.1"/>
    </source>
</evidence>
<reference evidence="2" key="2">
    <citation type="submission" date="2014-03" db="EMBL/GenBank/DDBJ databases">
        <authorList>
            <person name="Genoscope - CEA"/>
        </authorList>
    </citation>
    <scope>NUCLEOTIDE SEQUENCE</scope>
</reference>
<feature type="region of interest" description="Disordered" evidence="1">
    <location>
        <begin position="1"/>
        <end position="35"/>
    </location>
</feature>
<feature type="compositionally biased region" description="Basic and acidic residues" evidence="1">
    <location>
        <begin position="9"/>
        <end position="27"/>
    </location>
</feature>
<dbReference type="PANTHER" id="PTHR46360">
    <property type="entry name" value="DISKS LARGE HOMOLOG 5"/>
    <property type="match status" value="1"/>
</dbReference>
<dbReference type="Proteomes" id="UP000193380">
    <property type="component" value="Unassembled WGS sequence"/>
</dbReference>
<name>A0A060ZAC5_ONCMY</name>
<dbReference type="GO" id="GO:0005886">
    <property type="term" value="C:plasma membrane"/>
    <property type="evidence" value="ECO:0007669"/>
    <property type="project" value="TreeGrafter"/>
</dbReference>
<dbReference type="EMBL" id="FR961112">
    <property type="protein sequence ID" value="CDR00787.1"/>
    <property type="molecule type" value="Genomic_DNA"/>
</dbReference>
<proteinExistence type="predicted"/>
<evidence type="ECO:0000256" key="1">
    <source>
        <dbReference type="SAM" id="MobiDB-lite"/>
    </source>
</evidence>
<gene>
    <name evidence="2" type="ORF">GSONMT00055690001</name>
</gene>
<dbReference type="InterPro" id="IPR053004">
    <property type="entry name" value="MAGUK_Signaling_Regulators"/>
</dbReference>
<dbReference type="GO" id="GO:0035331">
    <property type="term" value="P:negative regulation of hippo signaling"/>
    <property type="evidence" value="ECO:0007669"/>
    <property type="project" value="TreeGrafter"/>
</dbReference>
<organism evidence="2 3">
    <name type="scientific">Oncorhynchus mykiss</name>
    <name type="common">Rainbow trout</name>
    <name type="synonym">Salmo gairdneri</name>
    <dbReference type="NCBI Taxonomy" id="8022"/>
    <lineage>
        <taxon>Eukaryota</taxon>
        <taxon>Metazoa</taxon>
        <taxon>Chordata</taxon>
        <taxon>Craniata</taxon>
        <taxon>Vertebrata</taxon>
        <taxon>Euteleostomi</taxon>
        <taxon>Actinopterygii</taxon>
        <taxon>Neopterygii</taxon>
        <taxon>Teleostei</taxon>
        <taxon>Protacanthopterygii</taxon>
        <taxon>Salmoniformes</taxon>
        <taxon>Salmonidae</taxon>
        <taxon>Salmoninae</taxon>
        <taxon>Oncorhynchus</taxon>
    </lineage>
</organism>